<dbReference type="EMBL" id="JAQQFN010000023">
    <property type="protein sequence ID" value="MFL9886715.1"/>
    <property type="molecule type" value="Genomic_DNA"/>
</dbReference>
<comment type="caution">
    <text evidence="1">The sequence shown here is derived from an EMBL/GenBank/DDBJ whole genome shotgun (WGS) entry which is preliminary data.</text>
</comment>
<accession>A0ABW8ZVM5</accession>
<keyword evidence="2" id="KW-1185">Reference proteome</keyword>
<evidence type="ECO:0000313" key="1">
    <source>
        <dbReference type="EMBL" id="MFL9886715.1"/>
    </source>
</evidence>
<proteinExistence type="predicted"/>
<sequence>MSDDVVGDGKEEDVIHRVDLVEATYRDTKFNLLVDLCGTCRVVFERVAGFDDDCG</sequence>
<dbReference type="Proteomes" id="UP001629249">
    <property type="component" value="Unassembled WGS sequence"/>
</dbReference>
<organism evidence="1 2">
    <name type="scientific">Paraburkholderia agricolaris</name>
    <dbReference type="NCBI Taxonomy" id="2152888"/>
    <lineage>
        <taxon>Bacteria</taxon>
        <taxon>Pseudomonadati</taxon>
        <taxon>Pseudomonadota</taxon>
        <taxon>Betaproteobacteria</taxon>
        <taxon>Burkholderiales</taxon>
        <taxon>Burkholderiaceae</taxon>
        <taxon>Paraburkholderia</taxon>
    </lineage>
</organism>
<reference evidence="1 2" key="1">
    <citation type="journal article" date="2024" name="Chem. Sci.">
        <title>Discovery of megapolipeptins by genome mining of a Burkholderiales bacteria collection.</title>
        <authorList>
            <person name="Paulo B.S."/>
            <person name="Recchia M.J.J."/>
            <person name="Lee S."/>
            <person name="Fergusson C.H."/>
            <person name="Romanowski S.B."/>
            <person name="Hernandez A."/>
            <person name="Krull N."/>
            <person name="Liu D.Y."/>
            <person name="Cavanagh H."/>
            <person name="Bos A."/>
            <person name="Gray C.A."/>
            <person name="Murphy B.T."/>
            <person name="Linington R.G."/>
            <person name="Eustaquio A.S."/>
        </authorList>
    </citation>
    <scope>NUCLEOTIDE SEQUENCE [LARGE SCALE GENOMIC DNA]</scope>
    <source>
        <strain evidence="1 2">RL16-012-BIC-B</strain>
    </source>
</reference>
<name>A0ABW8ZVM5_9BURK</name>
<protein>
    <submittedName>
        <fullName evidence="1">Uncharacterized protein</fullName>
    </submittedName>
</protein>
<gene>
    <name evidence="1" type="ORF">PQR66_26980</name>
</gene>
<dbReference type="RefSeq" id="WP_408330427.1">
    <property type="nucleotide sequence ID" value="NZ_JAQQFH010000015.1"/>
</dbReference>
<evidence type="ECO:0000313" key="2">
    <source>
        <dbReference type="Proteomes" id="UP001629249"/>
    </source>
</evidence>